<evidence type="ECO:0000313" key="3">
    <source>
        <dbReference type="Proteomes" id="UP000188532"/>
    </source>
</evidence>
<evidence type="ECO:0000313" key="4">
    <source>
        <dbReference type="Proteomes" id="UP000189229"/>
    </source>
</evidence>
<accession>A0A1V3XN21</accession>
<reference evidence="3 4" key="1">
    <citation type="submission" date="2017-02" db="EMBL/GenBank/DDBJ databases">
        <title>Complete genome sequences of Mycobacterium kansasii strains isolated from rhesus macaques.</title>
        <authorList>
            <person name="Panda A."/>
            <person name="Nagaraj S."/>
            <person name="Zhao X."/>
            <person name="Tettelin H."/>
            <person name="Detolla L.J."/>
        </authorList>
    </citation>
    <scope>NUCLEOTIDE SEQUENCE [LARGE SCALE GENOMIC DNA]</scope>
    <source>
        <strain evidence="2 3">11-3469</strain>
        <strain evidence="1 4">11-3813</strain>
    </source>
</reference>
<comment type="caution">
    <text evidence="2">The sequence shown here is derived from an EMBL/GenBank/DDBJ whole genome shotgun (WGS) entry which is preliminary data.</text>
</comment>
<gene>
    <name evidence="2" type="ORF">BZL29_1764</name>
    <name evidence="1" type="ORF">BZL30_1710</name>
</gene>
<dbReference type="Proteomes" id="UP000189229">
    <property type="component" value="Unassembled WGS sequence"/>
</dbReference>
<organism evidence="2 3">
    <name type="scientific">Mycobacterium kansasii</name>
    <dbReference type="NCBI Taxonomy" id="1768"/>
    <lineage>
        <taxon>Bacteria</taxon>
        <taxon>Bacillati</taxon>
        <taxon>Actinomycetota</taxon>
        <taxon>Actinomycetes</taxon>
        <taxon>Mycobacteriales</taxon>
        <taxon>Mycobacteriaceae</taxon>
        <taxon>Mycobacterium</taxon>
    </lineage>
</organism>
<evidence type="ECO:0000313" key="1">
    <source>
        <dbReference type="EMBL" id="OOK78681.1"/>
    </source>
</evidence>
<name>A0A1V3XN21_MYCKA</name>
<dbReference type="EMBL" id="MVBM01000002">
    <property type="protein sequence ID" value="OOK78681.1"/>
    <property type="molecule type" value="Genomic_DNA"/>
</dbReference>
<dbReference type="EMBL" id="MVBN01000002">
    <property type="protein sequence ID" value="OOK80542.1"/>
    <property type="molecule type" value="Genomic_DNA"/>
</dbReference>
<sequence>MRFRVCSRARPVSAAPHFAGRVLDRRAAIGTLLHHVDDT</sequence>
<proteinExistence type="predicted"/>
<dbReference type="Proteomes" id="UP000188532">
    <property type="component" value="Unassembled WGS sequence"/>
</dbReference>
<dbReference type="AlphaFoldDB" id="A0A1V3XN21"/>
<protein>
    <submittedName>
        <fullName evidence="2">Uncharacterized protein</fullName>
    </submittedName>
</protein>
<evidence type="ECO:0000313" key="2">
    <source>
        <dbReference type="EMBL" id="OOK80542.1"/>
    </source>
</evidence>